<dbReference type="InterPro" id="IPR003593">
    <property type="entry name" value="AAA+_ATPase"/>
</dbReference>
<protein>
    <submittedName>
        <fullName evidence="5">ABC transporter ATP-binding protein</fullName>
    </submittedName>
</protein>
<keyword evidence="1" id="KW-0813">Transport</keyword>
<dbReference type="InterPro" id="IPR051782">
    <property type="entry name" value="ABC_Transporter_VariousFunc"/>
</dbReference>
<dbReference type="PROSITE" id="PS50893">
    <property type="entry name" value="ABC_TRANSPORTER_2"/>
    <property type="match status" value="1"/>
</dbReference>
<evidence type="ECO:0000259" key="4">
    <source>
        <dbReference type="PROSITE" id="PS50893"/>
    </source>
</evidence>
<dbReference type="InterPro" id="IPR027417">
    <property type="entry name" value="P-loop_NTPase"/>
</dbReference>
<dbReference type="CDD" id="cd03230">
    <property type="entry name" value="ABC_DR_subfamily_A"/>
    <property type="match status" value="1"/>
</dbReference>
<comment type="caution">
    <text evidence="5">The sequence shown here is derived from an EMBL/GenBank/DDBJ whole genome shotgun (WGS) entry which is preliminary data.</text>
</comment>
<evidence type="ECO:0000256" key="3">
    <source>
        <dbReference type="ARBA" id="ARBA00022840"/>
    </source>
</evidence>
<keyword evidence="3 5" id="KW-0067">ATP-binding</keyword>
<dbReference type="GO" id="GO:0005524">
    <property type="term" value="F:ATP binding"/>
    <property type="evidence" value="ECO:0007669"/>
    <property type="project" value="UniProtKB-KW"/>
</dbReference>
<dbReference type="SMART" id="SM00382">
    <property type="entry name" value="AAA"/>
    <property type="match status" value="1"/>
</dbReference>
<dbReference type="GO" id="GO:0016887">
    <property type="term" value="F:ATP hydrolysis activity"/>
    <property type="evidence" value="ECO:0007669"/>
    <property type="project" value="InterPro"/>
</dbReference>
<dbReference type="Proteomes" id="UP000295280">
    <property type="component" value="Unassembled WGS sequence"/>
</dbReference>
<evidence type="ECO:0000256" key="2">
    <source>
        <dbReference type="ARBA" id="ARBA00022741"/>
    </source>
</evidence>
<feature type="domain" description="ABC transporter" evidence="4">
    <location>
        <begin position="39"/>
        <end position="269"/>
    </location>
</feature>
<proteinExistence type="predicted"/>
<evidence type="ECO:0000313" key="5">
    <source>
        <dbReference type="EMBL" id="TDM04749.1"/>
    </source>
</evidence>
<dbReference type="Pfam" id="PF00005">
    <property type="entry name" value="ABC_tran"/>
    <property type="match status" value="1"/>
</dbReference>
<dbReference type="PROSITE" id="PS00211">
    <property type="entry name" value="ABC_TRANSPORTER_1"/>
    <property type="match status" value="1"/>
</dbReference>
<organism evidence="5 6">
    <name type="scientific">Macrococcus carouselicus</name>
    <dbReference type="NCBI Taxonomy" id="69969"/>
    <lineage>
        <taxon>Bacteria</taxon>
        <taxon>Bacillati</taxon>
        <taxon>Bacillota</taxon>
        <taxon>Bacilli</taxon>
        <taxon>Bacillales</taxon>
        <taxon>Staphylococcaceae</taxon>
        <taxon>Macrococcus</taxon>
    </lineage>
</organism>
<dbReference type="EMBL" id="SCWD01000001">
    <property type="protein sequence ID" value="TDM04749.1"/>
    <property type="molecule type" value="Genomic_DNA"/>
</dbReference>
<dbReference type="PANTHER" id="PTHR42939">
    <property type="entry name" value="ABC TRANSPORTER ATP-BINDING PROTEIN ALBC-RELATED"/>
    <property type="match status" value="1"/>
</dbReference>
<reference evidence="5 6" key="1">
    <citation type="submission" date="2019-01" db="EMBL/GenBank/DDBJ databases">
        <title>Draft genome sequences of the type strains of six Macrococcus species.</title>
        <authorList>
            <person name="Mazhar S."/>
            <person name="Altermann E."/>
            <person name="Hill C."/>
            <person name="Mcauliffe O."/>
        </authorList>
    </citation>
    <scope>NUCLEOTIDE SEQUENCE [LARGE SCALE GENOMIC DNA]</scope>
    <source>
        <strain evidence="5 6">ATCC 51828</strain>
    </source>
</reference>
<evidence type="ECO:0000313" key="6">
    <source>
        <dbReference type="Proteomes" id="UP000295280"/>
    </source>
</evidence>
<keyword evidence="6" id="KW-1185">Reference proteome</keyword>
<dbReference type="Gene3D" id="3.40.50.300">
    <property type="entry name" value="P-loop containing nucleotide triphosphate hydrolases"/>
    <property type="match status" value="1"/>
</dbReference>
<gene>
    <name evidence="5" type="ORF">ERX40_05665</name>
</gene>
<dbReference type="InterPro" id="IPR017871">
    <property type="entry name" value="ABC_transporter-like_CS"/>
</dbReference>
<name>A0A9Q8CQE0_9STAP</name>
<dbReference type="OrthoDB" id="9804819at2"/>
<dbReference type="AlphaFoldDB" id="A0A9Q8CQE0"/>
<dbReference type="InterPro" id="IPR003439">
    <property type="entry name" value="ABC_transporter-like_ATP-bd"/>
</dbReference>
<dbReference type="SUPFAM" id="SSF52540">
    <property type="entry name" value="P-loop containing nucleoside triphosphate hydrolases"/>
    <property type="match status" value="1"/>
</dbReference>
<dbReference type="PANTHER" id="PTHR42939:SF5">
    <property type="entry name" value="ABC-TYPE TRANSPORTER ATP-BINDING PROTEIN ECSA"/>
    <property type="match status" value="1"/>
</dbReference>
<keyword evidence="2" id="KW-0547">Nucleotide-binding</keyword>
<evidence type="ECO:0000256" key="1">
    <source>
        <dbReference type="ARBA" id="ARBA00022448"/>
    </source>
</evidence>
<sequence>MLPLLIGPYIHILAISIGEFKEYLIQYEINFSGGADVAVEVKHLTGGYGNQPVIHDIDFTLQEGEIVGLIGLNGAGKSTTIKNMLGLLQPMKGDIAINGMTLNESPYDYRQLISYIPETPVLYDELTLEEHIDMTAMAYGLTKEEAMTRARPLLGIFRLEDKMKQFPQNFSKGMKQKVMIICAFISQPELHIIDEPFLGLDPLGIQSMLELMVEARDAGRTVLMSTHILATAEKYCDYFLIMHQGHLVAKGNLQDLQQQLDMPGESLDAIYIRLTQGEGHV</sequence>
<accession>A0A9Q8CQE0</accession>